<dbReference type="Proteomes" id="UP001172721">
    <property type="component" value="Unassembled WGS sequence"/>
</dbReference>
<keyword evidence="3" id="KW-0805">Transcription regulation</keyword>
<feature type="modified residue" description="4-aspartylphosphate" evidence="6">
    <location>
        <position position="52"/>
    </location>
</feature>
<keyword evidence="5" id="KW-0804">Transcription</keyword>
<dbReference type="InterPro" id="IPR011006">
    <property type="entry name" value="CheY-like_superfamily"/>
</dbReference>
<reference evidence="10" key="1">
    <citation type="submission" date="2023-07" db="EMBL/GenBank/DDBJ databases">
        <title>Fictibacillus sp. isolated from freshwater pond.</title>
        <authorList>
            <person name="Kirdat K."/>
            <person name="Bhat A."/>
            <person name="Mourya A."/>
            <person name="Yadav A."/>
        </authorList>
    </citation>
    <scope>NUCLEOTIDE SEQUENCE</scope>
    <source>
        <strain evidence="10">NE201</strain>
    </source>
</reference>
<evidence type="ECO:0000259" key="8">
    <source>
        <dbReference type="PROSITE" id="PS50110"/>
    </source>
</evidence>
<keyword evidence="1 6" id="KW-0597">Phosphoprotein</keyword>
<evidence type="ECO:0000313" key="11">
    <source>
        <dbReference type="Proteomes" id="UP001172721"/>
    </source>
</evidence>
<name>A0ABT8HRD1_9BACL</name>
<dbReference type="InterPro" id="IPR016032">
    <property type="entry name" value="Sig_transdc_resp-reg_C-effctor"/>
</dbReference>
<dbReference type="SUPFAM" id="SSF46894">
    <property type="entry name" value="C-terminal effector domain of the bipartite response regulators"/>
    <property type="match status" value="1"/>
</dbReference>
<dbReference type="InterPro" id="IPR001867">
    <property type="entry name" value="OmpR/PhoB-type_DNA-bd"/>
</dbReference>
<accession>A0ABT8HRD1</accession>
<evidence type="ECO:0000256" key="2">
    <source>
        <dbReference type="ARBA" id="ARBA00023012"/>
    </source>
</evidence>
<comment type="caution">
    <text evidence="10">The sequence shown here is derived from an EMBL/GenBank/DDBJ whole genome shotgun (WGS) entry which is preliminary data.</text>
</comment>
<evidence type="ECO:0000256" key="1">
    <source>
        <dbReference type="ARBA" id="ARBA00022553"/>
    </source>
</evidence>
<dbReference type="SUPFAM" id="SSF52172">
    <property type="entry name" value="CheY-like"/>
    <property type="match status" value="1"/>
</dbReference>
<dbReference type="Gene3D" id="6.10.250.690">
    <property type="match status" value="1"/>
</dbReference>
<dbReference type="EMBL" id="JAUHTR010000001">
    <property type="protein sequence ID" value="MDN4523326.1"/>
    <property type="molecule type" value="Genomic_DNA"/>
</dbReference>
<dbReference type="Gene3D" id="1.10.10.10">
    <property type="entry name" value="Winged helix-like DNA-binding domain superfamily/Winged helix DNA-binding domain"/>
    <property type="match status" value="1"/>
</dbReference>
<keyword evidence="4 7" id="KW-0238">DNA-binding</keyword>
<feature type="domain" description="OmpR/PhoB-type" evidence="9">
    <location>
        <begin position="125"/>
        <end position="223"/>
    </location>
</feature>
<proteinExistence type="predicted"/>
<dbReference type="Pfam" id="PF00486">
    <property type="entry name" value="Trans_reg_C"/>
    <property type="match status" value="1"/>
</dbReference>
<dbReference type="SMART" id="SM00448">
    <property type="entry name" value="REC"/>
    <property type="match status" value="1"/>
</dbReference>
<dbReference type="PROSITE" id="PS51755">
    <property type="entry name" value="OMPR_PHOB"/>
    <property type="match status" value="1"/>
</dbReference>
<dbReference type="Pfam" id="PF00072">
    <property type="entry name" value="Response_reg"/>
    <property type="match status" value="1"/>
</dbReference>
<gene>
    <name evidence="10" type="ORF">QYB97_02530</name>
</gene>
<dbReference type="SMART" id="SM00862">
    <property type="entry name" value="Trans_reg_C"/>
    <property type="match status" value="1"/>
</dbReference>
<evidence type="ECO:0000256" key="6">
    <source>
        <dbReference type="PROSITE-ProRule" id="PRU00169"/>
    </source>
</evidence>
<dbReference type="PANTHER" id="PTHR48111:SF40">
    <property type="entry name" value="PHOSPHATE REGULON TRANSCRIPTIONAL REGULATORY PROTEIN PHOB"/>
    <property type="match status" value="1"/>
</dbReference>
<keyword evidence="2" id="KW-0902">Two-component regulatory system</keyword>
<feature type="DNA-binding region" description="OmpR/PhoB-type" evidence="7">
    <location>
        <begin position="125"/>
        <end position="223"/>
    </location>
</feature>
<dbReference type="PANTHER" id="PTHR48111">
    <property type="entry name" value="REGULATOR OF RPOS"/>
    <property type="match status" value="1"/>
</dbReference>
<dbReference type="InterPro" id="IPR036388">
    <property type="entry name" value="WH-like_DNA-bd_sf"/>
</dbReference>
<dbReference type="PROSITE" id="PS50110">
    <property type="entry name" value="RESPONSE_REGULATORY"/>
    <property type="match status" value="1"/>
</dbReference>
<dbReference type="InterPro" id="IPR001789">
    <property type="entry name" value="Sig_transdc_resp-reg_receiver"/>
</dbReference>
<evidence type="ECO:0000259" key="9">
    <source>
        <dbReference type="PROSITE" id="PS51755"/>
    </source>
</evidence>
<keyword evidence="11" id="KW-1185">Reference proteome</keyword>
<evidence type="ECO:0000256" key="5">
    <source>
        <dbReference type="ARBA" id="ARBA00023163"/>
    </source>
</evidence>
<dbReference type="RefSeq" id="WP_301164374.1">
    <property type="nucleotide sequence ID" value="NZ_JAUHTR010000001.1"/>
</dbReference>
<evidence type="ECO:0000256" key="4">
    <source>
        <dbReference type="ARBA" id="ARBA00023125"/>
    </source>
</evidence>
<dbReference type="InterPro" id="IPR039420">
    <property type="entry name" value="WalR-like"/>
</dbReference>
<evidence type="ECO:0000256" key="7">
    <source>
        <dbReference type="PROSITE-ProRule" id="PRU01091"/>
    </source>
</evidence>
<sequence length="228" mass="26549">MKHIFVIDDEKSIRDILQKYLQKEGYKVTVFSEGFGVEAEMLRLRPDLLVLDIMMPGIDGIELCREIRRKSEIPIIFISARDAELDRILGLELGGDDYLTKPFSPRELVARIKNIFKRIEKIHAQKPTEWGNVKVDLNLRQVKAGETEISLTAKEYDLFSFLFSHPGQPFTREQLIEKIWGYTYAGDGRLIDDLVKRLRKKLTVTKVSIAISTVWGYGYRMEEQHEDW</sequence>
<organism evidence="10 11">
    <name type="scientific">Fictibacillus fluitans</name>
    <dbReference type="NCBI Taxonomy" id="3058422"/>
    <lineage>
        <taxon>Bacteria</taxon>
        <taxon>Bacillati</taxon>
        <taxon>Bacillota</taxon>
        <taxon>Bacilli</taxon>
        <taxon>Bacillales</taxon>
        <taxon>Fictibacillaceae</taxon>
        <taxon>Fictibacillus</taxon>
    </lineage>
</organism>
<evidence type="ECO:0000313" key="10">
    <source>
        <dbReference type="EMBL" id="MDN4523326.1"/>
    </source>
</evidence>
<dbReference type="CDD" id="cd00383">
    <property type="entry name" value="trans_reg_C"/>
    <property type="match status" value="1"/>
</dbReference>
<evidence type="ECO:0000256" key="3">
    <source>
        <dbReference type="ARBA" id="ARBA00023015"/>
    </source>
</evidence>
<feature type="domain" description="Response regulatory" evidence="8">
    <location>
        <begin position="3"/>
        <end position="116"/>
    </location>
</feature>
<protein>
    <submittedName>
        <fullName evidence="10">Response regulator transcription factor</fullName>
    </submittedName>
</protein>
<dbReference type="Gene3D" id="3.40.50.2300">
    <property type="match status" value="1"/>
</dbReference>